<dbReference type="InterPro" id="IPR008271">
    <property type="entry name" value="Ser/Thr_kinase_AS"/>
</dbReference>
<dbReference type="SMART" id="SM00220">
    <property type="entry name" value="S_TKc"/>
    <property type="match status" value="1"/>
</dbReference>
<evidence type="ECO:0000313" key="19">
    <source>
        <dbReference type="Proteomes" id="UP001369086"/>
    </source>
</evidence>
<name>A0ABR1A7T6_HUSHU</name>
<dbReference type="CDD" id="cd07846">
    <property type="entry name" value="STKc_CDKL2_3"/>
    <property type="match status" value="1"/>
</dbReference>
<sequence length="604" mass="68987">MTAATKQAQKQSPDSCWAILWANMDKYENLGLVGEGSYGMVMKCRNKENGRIVAIKKFLESDDDKTVKKIAMREIKLLKQLRHENLVNLLEVCKKKRRWYLVFEFVDRTLLDDLEQFPNGLDYNKVKKYLFQILRAITFCHHHSIIHRDIKPENILVSQYGVVKLCDFGFARTMAAPGEVYTDYVATRWYRAPELLVGDTKYGKAVDVWAVGCLIVEMLTGEPLFPGDSDIDQVYHVMRCFGNLTQRHQELFYKNPTFAGVRLPEIKEMEPLERRFSKLSSVVLDLVKKCLQIDPDNRLSCSELLQHEYFKKDGFAERFTQELNTKIQKGLKENTPVPKKSKMTKRDKDDSLVEDKKLRSQDSNADIKNKDNKPNVKIRSKELRAEVEKLDRSATTNGNEILEKTTESRASLSKAVPPSLKDVNGNHDRPKSPAGTLIPPISHYPLAITTSCMNLNAGSGTVPGPHSFRANEKMKKHMPLFKKQSQQPMSSHYNVSLAARFPNERSGIQERSIHTDRMGNAIKKKWEFCKSDVHLPELNSNHLPELKGVEGKNSKILKKENRKVPESRIPSLAAMDLHSSVPSQQISGSSFHEPTEANFPRVEY</sequence>
<feature type="region of interest" description="Disordered" evidence="16">
    <location>
        <begin position="580"/>
        <end position="604"/>
    </location>
</feature>
<accession>A0ABR1A7T6</accession>
<keyword evidence="6" id="KW-0723">Serine/threonine-protein kinase</keyword>
<dbReference type="InterPro" id="IPR050108">
    <property type="entry name" value="CDK"/>
</dbReference>
<comment type="subcellular location">
    <subcellularLocation>
        <location evidence="2">Cytoplasm</location>
    </subcellularLocation>
    <subcellularLocation>
        <location evidence="1">Nucleus</location>
    </subcellularLocation>
</comment>
<dbReference type="Proteomes" id="UP001369086">
    <property type="component" value="Unassembled WGS sequence"/>
</dbReference>
<dbReference type="EMBL" id="JAHFZB010000002">
    <property type="protein sequence ID" value="KAK6493164.1"/>
    <property type="molecule type" value="Genomic_DNA"/>
</dbReference>
<protein>
    <recommendedName>
        <fullName evidence="12">Cyclin-dependent kinase-like 2</fullName>
        <ecNumber evidence="4">2.7.11.22</ecNumber>
    </recommendedName>
</protein>
<evidence type="ECO:0000256" key="8">
    <source>
        <dbReference type="ARBA" id="ARBA00022741"/>
    </source>
</evidence>
<keyword evidence="9" id="KW-0418">Kinase</keyword>
<evidence type="ECO:0000256" key="14">
    <source>
        <dbReference type="ARBA" id="ARBA00048367"/>
    </source>
</evidence>
<keyword evidence="7" id="KW-0808">Transferase</keyword>
<keyword evidence="19" id="KW-1185">Reference proteome</keyword>
<comment type="catalytic activity">
    <reaction evidence="14">
        <text>L-seryl-[protein] + ATP = O-phospho-L-seryl-[protein] + ADP + H(+)</text>
        <dbReference type="Rhea" id="RHEA:17989"/>
        <dbReference type="Rhea" id="RHEA-COMP:9863"/>
        <dbReference type="Rhea" id="RHEA-COMP:11604"/>
        <dbReference type="ChEBI" id="CHEBI:15378"/>
        <dbReference type="ChEBI" id="CHEBI:29999"/>
        <dbReference type="ChEBI" id="CHEBI:30616"/>
        <dbReference type="ChEBI" id="CHEBI:83421"/>
        <dbReference type="ChEBI" id="CHEBI:456216"/>
        <dbReference type="EC" id="2.7.11.22"/>
    </reaction>
</comment>
<dbReference type="PANTHER" id="PTHR24056:SF241">
    <property type="entry name" value="CYCLIN-DEPENDENT KINASE-LIKE 2"/>
    <property type="match status" value="1"/>
</dbReference>
<evidence type="ECO:0000256" key="3">
    <source>
        <dbReference type="ARBA" id="ARBA00006485"/>
    </source>
</evidence>
<evidence type="ECO:0000256" key="2">
    <source>
        <dbReference type="ARBA" id="ARBA00004496"/>
    </source>
</evidence>
<reference evidence="18 19" key="1">
    <citation type="submission" date="2021-05" db="EMBL/GenBank/DDBJ databases">
        <authorList>
            <person name="Zahm M."/>
            <person name="Klopp C."/>
            <person name="Cabau C."/>
            <person name="Kuhl H."/>
            <person name="Suciu R."/>
            <person name="Ciorpac M."/>
            <person name="Holostenco D."/>
            <person name="Gessner J."/>
            <person name="Wuertz S."/>
            <person name="Hohne C."/>
            <person name="Stock M."/>
            <person name="Gislard M."/>
            <person name="Lluch J."/>
            <person name="Milhes M."/>
            <person name="Lampietro C."/>
            <person name="Lopez Roques C."/>
            <person name="Donnadieu C."/>
            <person name="Du K."/>
            <person name="Schartl M."/>
            <person name="Guiguen Y."/>
        </authorList>
    </citation>
    <scope>NUCLEOTIDE SEQUENCE [LARGE SCALE GENOMIC DNA]</scope>
    <source>
        <strain evidence="18">Hh-F2</strain>
        <tissue evidence="18">Blood</tissue>
    </source>
</reference>
<dbReference type="PROSITE" id="PS50011">
    <property type="entry name" value="PROTEIN_KINASE_DOM"/>
    <property type="match status" value="1"/>
</dbReference>
<dbReference type="InterPro" id="IPR000719">
    <property type="entry name" value="Prot_kinase_dom"/>
</dbReference>
<evidence type="ECO:0000256" key="9">
    <source>
        <dbReference type="ARBA" id="ARBA00022777"/>
    </source>
</evidence>
<feature type="domain" description="Protein kinase" evidence="17">
    <location>
        <begin position="27"/>
        <end position="310"/>
    </location>
</feature>
<comment type="catalytic activity">
    <reaction evidence="13">
        <text>L-threonyl-[protein] + ATP = O-phospho-L-threonyl-[protein] + ADP + H(+)</text>
        <dbReference type="Rhea" id="RHEA:46608"/>
        <dbReference type="Rhea" id="RHEA-COMP:11060"/>
        <dbReference type="Rhea" id="RHEA-COMP:11605"/>
        <dbReference type="ChEBI" id="CHEBI:15378"/>
        <dbReference type="ChEBI" id="CHEBI:30013"/>
        <dbReference type="ChEBI" id="CHEBI:30616"/>
        <dbReference type="ChEBI" id="CHEBI:61977"/>
        <dbReference type="ChEBI" id="CHEBI:456216"/>
        <dbReference type="EC" id="2.7.11.22"/>
    </reaction>
</comment>
<gene>
    <name evidence="18" type="ORF">HHUSO_G2672</name>
</gene>
<evidence type="ECO:0000256" key="10">
    <source>
        <dbReference type="ARBA" id="ARBA00022840"/>
    </source>
</evidence>
<evidence type="ECO:0000256" key="13">
    <source>
        <dbReference type="ARBA" id="ARBA00047811"/>
    </source>
</evidence>
<evidence type="ECO:0000256" key="15">
    <source>
        <dbReference type="PROSITE-ProRule" id="PRU10141"/>
    </source>
</evidence>
<keyword evidence="8 15" id="KW-0547">Nucleotide-binding</keyword>
<keyword evidence="11" id="KW-0539">Nucleus</keyword>
<dbReference type="SUPFAM" id="SSF56112">
    <property type="entry name" value="Protein kinase-like (PK-like)"/>
    <property type="match status" value="1"/>
</dbReference>
<feature type="region of interest" description="Disordered" evidence="16">
    <location>
        <begin position="329"/>
        <end position="378"/>
    </location>
</feature>
<feature type="compositionally biased region" description="Basic and acidic residues" evidence="16">
    <location>
        <begin position="344"/>
        <end position="378"/>
    </location>
</feature>
<dbReference type="PROSITE" id="PS00107">
    <property type="entry name" value="PROTEIN_KINASE_ATP"/>
    <property type="match status" value="1"/>
</dbReference>
<evidence type="ECO:0000256" key="16">
    <source>
        <dbReference type="SAM" id="MobiDB-lite"/>
    </source>
</evidence>
<dbReference type="EC" id="2.7.11.22" evidence="4"/>
<dbReference type="InterPro" id="IPR011009">
    <property type="entry name" value="Kinase-like_dom_sf"/>
</dbReference>
<feature type="region of interest" description="Disordered" evidence="16">
    <location>
        <begin position="394"/>
        <end position="438"/>
    </location>
</feature>
<evidence type="ECO:0000256" key="1">
    <source>
        <dbReference type="ARBA" id="ARBA00004123"/>
    </source>
</evidence>
<dbReference type="Gene3D" id="1.10.510.10">
    <property type="entry name" value="Transferase(Phosphotransferase) domain 1"/>
    <property type="match status" value="1"/>
</dbReference>
<evidence type="ECO:0000256" key="5">
    <source>
        <dbReference type="ARBA" id="ARBA00022490"/>
    </source>
</evidence>
<dbReference type="Gene3D" id="3.30.200.20">
    <property type="entry name" value="Phosphorylase Kinase, domain 1"/>
    <property type="match status" value="1"/>
</dbReference>
<evidence type="ECO:0000256" key="11">
    <source>
        <dbReference type="ARBA" id="ARBA00023242"/>
    </source>
</evidence>
<dbReference type="InterPro" id="IPR017441">
    <property type="entry name" value="Protein_kinase_ATP_BS"/>
</dbReference>
<organism evidence="18 19">
    <name type="scientific">Huso huso</name>
    <name type="common">Beluga</name>
    <name type="synonym">Acipenser huso</name>
    <dbReference type="NCBI Taxonomy" id="61971"/>
    <lineage>
        <taxon>Eukaryota</taxon>
        <taxon>Metazoa</taxon>
        <taxon>Chordata</taxon>
        <taxon>Craniata</taxon>
        <taxon>Vertebrata</taxon>
        <taxon>Euteleostomi</taxon>
        <taxon>Actinopterygii</taxon>
        <taxon>Chondrostei</taxon>
        <taxon>Acipenseriformes</taxon>
        <taxon>Acipenseridae</taxon>
        <taxon>Huso</taxon>
    </lineage>
</organism>
<comment type="caution">
    <text evidence="18">The sequence shown here is derived from an EMBL/GenBank/DDBJ whole genome shotgun (WGS) entry which is preliminary data.</text>
</comment>
<comment type="similarity">
    <text evidence="3">Belongs to the protein kinase superfamily. CMGC Ser/Thr protein kinase family. CDC2/CDKX subfamily.</text>
</comment>
<dbReference type="PROSITE" id="PS00108">
    <property type="entry name" value="PROTEIN_KINASE_ST"/>
    <property type="match status" value="1"/>
</dbReference>
<feature type="binding site" evidence="15">
    <location>
        <position position="57"/>
    </location>
    <ligand>
        <name>ATP</name>
        <dbReference type="ChEBI" id="CHEBI:30616"/>
    </ligand>
</feature>
<evidence type="ECO:0000256" key="12">
    <source>
        <dbReference type="ARBA" id="ARBA00039642"/>
    </source>
</evidence>
<evidence type="ECO:0000256" key="4">
    <source>
        <dbReference type="ARBA" id="ARBA00012425"/>
    </source>
</evidence>
<evidence type="ECO:0000313" key="18">
    <source>
        <dbReference type="EMBL" id="KAK6493164.1"/>
    </source>
</evidence>
<proteinExistence type="inferred from homology"/>
<dbReference type="Pfam" id="PF00069">
    <property type="entry name" value="Pkinase"/>
    <property type="match status" value="1"/>
</dbReference>
<evidence type="ECO:0000256" key="6">
    <source>
        <dbReference type="ARBA" id="ARBA00022527"/>
    </source>
</evidence>
<keyword evidence="10 15" id="KW-0067">ATP-binding</keyword>
<feature type="compositionally biased region" description="Low complexity" evidence="16">
    <location>
        <begin position="580"/>
        <end position="590"/>
    </location>
</feature>
<evidence type="ECO:0000256" key="7">
    <source>
        <dbReference type="ARBA" id="ARBA00022679"/>
    </source>
</evidence>
<dbReference type="PANTHER" id="PTHR24056">
    <property type="entry name" value="CELL DIVISION PROTEIN KINASE"/>
    <property type="match status" value="1"/>
</dbReference>
<evidence type="ECO:0000259" key="17">
    <source>
        <dbReference type="PROSITE" id="PS50011"/>
    </source>
</evidence>
<keyword evidence="5" id="KW-0963">Cytoplasm</keyword>